<feature type="chain" id="PRO_5003556431" description="Secreted protein" evidence="2">
    <location>
        <begin position="20"/>
        <end position="154"/>
    </location>
</feature>
<evidence type="ECO:0000313" key="4">
    <source>
        <dbReference type="Proteomes" id="UP000007174"/>
    </source>
</evidence>
<dbReference type="HOGENOM" id="CLU_1704106_0_0_1"/>
<evidence type="ECO:0000256" key="2">
    <source>
        <dbReference type="SAM" id="SignalP"/>
    </source>
</evidence>
<sequence>MAGLAGMYWHLHSTRVAMAWCALVWSGSTPSRGNVRFRCSALAQSVWILRCSRFLVLHLGRRRITSTSYDGVSTLCSRHPGTRCRRISTVHRTSHAYREGLPMFAGNTTMRIHYGGIRTLACLSVSVHRPVSASTHMGPRSSNDRTAPCWAGRR</sequence>
<dbReference type="EMBL" id="CACQ02007679">
    <property type="protein sequence ID" value="CCF45364.1"/>
    <property type="molecule type" value="Genomic_DNA"/>
</dbReference>
<organism evidence="3 4">
    <name type="scientific">Colletotrichum higginsianum (strain IMI 349063)</name>
    <name type="common">Crucifer anthracnose fungus</name>
    <dbReference type="NCBI Taxonomy" id="759273"/>
    <lineage>
        <taxon>Eukaryota</taxon>
        <taxon>Fungi</taxon>
        <taxon>Dikarya</taxon>
        <taxon>Ascomycota</taxon>
        <taxon>Pezizomycotina</taxon>
        <taxon>Sordariomycetes</taxon>
        <taxon>Hypocreomycetidae</taxon>
        <taxon>Glomerellales</taxon>
        <taxon>Glomerellaceae</taxon>
        <taxon>Colletotrichum</taxon>
        <taxon>Colletotrichum destructivum species complex</taxon>
    </lineage>
</organism>
<feature type="region of interest" description="Disordered" evidence="1">
    <location>
        <begin position="133"/>
        <end position="154"/>
    </location>
</feature>
<reference evidence="4" key="1">
    <citation type="journal article" date="2012" name="Nat. Genet.">
        <title>Lifestyle transitions in plant pathogenic Colletotrichum fungi deciphered by genome and transcriptome analyses.</title>
        <authorList>
            <person name="O'Connell R.J."/>
            <person name="Thon M.R."/>
            <person name="Hacquard S."/>
            <person name="Amyotte S.G."/>
            <person name="Kleemann J."/>
            <person name="Torres M.F."/>
            <person name="Damm U."/>
            <person name="Buiate E.A."/>
            <person name="Epstein L."/>
            <person name="Alkan N."/>
            <person name="Altmueller J."/>
            <person name="Alvarado-Balderrama L."/>
            <person name="Bauser C.A."/>
            <person name="Becker C."/>
            <person name="Birren B.W."/>
            <person name="Chen Z."/>
            <person name="Choi J."/>
            <person name="Crouch J.A."/>
            <person name="Duvick J.P."/>
            <person name="Farman M.A."/>
            <person name="Gan P."/>
            <person name="Heiman D."/>
            <person name="Henrissat B."/>
            <person name="Howard R.J."/>
            <person name="Kabbage M."/>
            <person name="Koch C."/>
            <person name="Kracher B."/>
            <person name="Kubo Y."/>
            <person name="Law A.D."/>
            <person name="Lebrun M.-H."/>
            <person name="Lee Y.-H."/>
            <person name="Miyara I."/>
            <person name="Moore N."/>
            <person name="Neumann U."/>
            <person name="Nordstroem K."/>
            <person name="Panaccione D.G."/>
            <person name="Panstruga R."/>
            <person name="Place M."/>
            <person name="Proctor R.H."/>
            <person name="Prusky D."/>
            <person name="Rech G."/>
            <person name="Reinhardt R."/>
            <person name="Rollins J.A."/>
            <person name="Rounsley S."/>
            <person name="Schardl C.L."/>
            <person name="Schwartz D.C."/>
            <person name="Shenoy N."/>
            <person name="Shirasu K."/>
            <person name="Sikhakolli U.R."/>
            <person name="Stueber K."/>
            <person name="Sukno S.A."/>
            <person name="Sweigard J.A."/>
            <person name="Takano Y."/>
            <person name="Takahara H."/>
            <person name="Trail F."/>
            <person name="van der Does H.C."/>
            <person name="Voll L.M."/>
            <person name="Will I."/>
            <person name="Young S."/>
            <person name="Zeng Q."/>
            <person name="Zhang J."/>
            <person name="Zhou S."/>
            <person name="Dickman M.B."/>
            <person name="Schulze-Lefert P."/>
            <person name="Ver Loren van Themaat E."/>
            <person name="Ma L.-J."/>
            <person name="Vaillancourt L.J."/>
        </authorList>
    </citation>
    <scope>NUCLEOTIDE SEQUENCE [LARGE SCALE GENOMIC DNA]</scope>
    <source>
        <strain evidence="4">IMI 349063</strain>
    </source>
</reference>
<feature type="compositionally biased region" description="Polar residues" evidence="1">
    <location>
        <begin position="133"/>
        <end position="145"/>
    </location>
</feature>
<keyword evidence="2" id="KW-0732">Signal</keyword>
<dbReference type="Proteomes" id="UP000007174">
    <property type="component" value="Unassembled WGS sequence"/>
</dbReference>
<evidence type="ECO:0000313" key="3">
    <source>
        <dbReference type="EMBL" id="CCF45364.1"/>
    </source>
</evidence>
<protein>
    <recommendedName>
        <fullName evidence="5">Secreted protein</fullName>
    </recommendedName>
</protein>
<evidence type="ECO:0008006" key="5">
    <source>
        <dbReference type="Google" id="ProtNLM"/>
    </source>
</evidence>
<accession>H1VYQ2</accession>
<proteinExistence type="predicted"/>
<evidence type="ECO:0000256" key="1">
    <source>
        <dbReference type="SAM" id="MobiDB-lite"/>
    </source>
</evidence>
<feature type="signal peptide" evidence="2">
    <location>
        <begin position="1"/>
        <end position="19"/>
    </location>
</feature>
<name>H1VYQ2_COLHI</name>
<gene>
    <name evidence="3" type="ORF">CH063_00551</name>
</gene>
<dbReference type="AlphaFoldDB" id="H1VYQ2"/>